<accession>A0A844H287</accession>
<keyword evidence="3" id="KW-1185">Reference proteome</keyword>
<gene>
    <name evidence="2" type="ORF">GL279_01970</name>
</gene>
<dbReference type="InterPro" id="IPR002654">
    <property type="entry name" value="Glyco_trans_25"/>
</dbReference>
<dbReference type="EMBL" id="WMIF01000002">
    <property type="protein sequence ID" value="MTH33361.1"/>
    <property type="molecule type" value="Genomic_DNA"/>
</dbReference>
<comment type="caution">
    <text evidence="2">The sequence shown here is derived from an EMBL/GenBank/DDBJ whole genome shotgun (WGS) entry which is preliminary data.</text>
</comment>
<dbReference type="Pfam" id="PF01755">
    <property type="entry name" value="Glyco_transf_25"/>
    <property type="match status" value="1"/>
</dbReference>
<reference evidence="2 3" key="1">
    <citation type="submission" date="2019-11" db="EMBL/GenBank/DDBJ databases">
        <authorList>
            <person name="Dong K."/>
        </authorList>
    </citation>
    <scope>NUCLEOTIDE SEQUENCE [LARGE SCALE GENOMIC DNA]</scope>
    <source>
        <strain evidence="2 3">JCM 17370</strain>
    </source>
</reference>
<dbReference type="CDD" id="cd06532">
    <property type="entry name" value="Glyco_transf_25"/>
    <property type="match status" value="1"/>
</dbReference>
<dbReference type="OrthoDB" id="259382at2"/>
<evidence type="ECO:0000259" key="1">
    <source>
        <dbReference type="Pfam" id="PF01755"/>
    </source>
</evidence>
<evidence type="ECO:0000313" key="2">
    <source>
        <dbReference type="EMBL" id="MTH33361.1"/>
    </source>
</evidence>
<organism evidence="2 3">
    <name type="scientific">Paracoccus limosus</name>
    <dbReference type="NCBI Taxonomy" id="913252"/>
    <lineage>
        <taxon>Bacteria</taxon>
        <taxon>Pseudomonadati</taxon>
        <taxon>Pseudomonadota</taxon>
        <taxon>Alphaproteobacteria</taxon>
        <taxon>Rhodobacterales</taxon>
        <taxon>Paracoccaceae</taxon>
        <taxon>Paracoccus</taxon>
    </lineage>
</organism>
<proteinExistence type="predicted"/>
<dbReference type="Proteomes" id="UP000442533">
    <property type="component" value="Unassembled WGS sequence"/>
</dbReference>
<dbReference type="AlphaFoldDB" id="A0A844H287"/>
<protein>
    <recommendedName>
        <fullName evidence="1">Glycosyl transferase family 25 domain-containing protein</fullName>
    </recommendedName>
</protein>
<feature type="domain" description="Glycosyl transferase family 25" evidence="1">
    <location>
        <begin position="19"/>
        <end position="146"/>
    </location>
</feature>
<sequence>MPGLFHVRRGLMVQTDWPILVLTLVGDDARRQPLLTQLAEAGLSWQLLMGVDGRRGLPAEYLPLIDREAAQQQLRRPMTDCEFACALSHRTIYQTILDKGWAGAVVLEDDAILTPDFAEFLRGGFHRVKTMALLDYRFGRALRWQRRRVGRWTLYRAAQRATLTSAYTLSRKSAADLLAVTTPVSQAADWPADLHDLDAWLVVPRIADHNEPGAGPSHLEGTRRAVACQGKHRGRYLEARYWRGLIRRKLARKVGR</sequence>
<evidence type="ECO:0000313" key="3">
    <source>
        <dbReference type="Proteomes" id="UP000442533"/>
    </source>
</evidence>
<name>A0A844H287_9RHOB</name>